<keyword evidence="6" id="KW-0010">Activator</keyword>
<comment type="function">
    <text evidence="9">Segment polarity protein. Functions together with arm to transduce the Wingless (Wg) signal in embryos and in developing adult tissues. Acts as a transcriptional activator, but in the absence of arm, it binds to gro and acts as a transcriptional repressor of wg-responsive genes.</text>
</comment>
<feature type="compositionally biased region" description="Low complexity" evidence="13">
    <location>
        <begin position="278"/>
        <end position="295"/>
    </location>
</feature>
<evidence type="ECO:0000256" key="13">
    <source>
        <dbReference type="SAM" id="MobiDB-lite"/>
    </source>
</evidence>
<dbReference type="Proteomes" id="UP000186922">
    <property type="component" value="Unassembled WGS sequence"/>
</dbReference>
<dbReference type="GO" id="GO:0001222">
    <property type="term" value="F:transcription corepressor binding"/>
    <property type="evidence" value="ECO:0007669"/>
    <property type="project" value="UniProtKB-ARBA"/>
</dbReference>
<dbReference type="STRING" id="947166.A0A1D1W2L7"/>
<feature type="domain" description="HMG box" evidence="14">
    <location>
        <begin position="311"/>
        <end position="379"/>
    </location>
</feature>
<feature type="DNA-binding region" description="HMG box" evidence="12">
    <location>
        <begin position="311"/>
        <end position="379"/>
    </location>
</feature>
<feature type="compositionally biased region" description="Basic residues" evidence="13">
    <location>
        <begin position="301"/>
        <end position="312"/>
    </location>
</feature>
<comment type="subunit">
    <text evidence="10">Binds to the beta-catenin homolog arm or to gro.</text>
</comment>
<keyword evidence="3" id="KW-0879">Wnt signaling pathway</keyword>
<dbReference type="InterPro" id="IPR027397">
    <property type="entry name" value="Catenin-bd_sf"/>
</dbReference>
<dbReference type="Pfam" id="PF00505">
    <property type="entry name" value="HMG_box"/>
    <property type="match status" value="1"/>
</dbReference>
<dbReference type="AlphaFoldDB" id="A0A1D1W2L7"/>
<evidence type="ECO:0000256" key="3">
    <source>
        <dbReference type="ARBA" id="ARBA00022687"/>
    </source>
</evidence>
<keyword evidence="16" id="KW-1185">Reference proteome</keyword>
<evidence type="ECO:0000256" key="9">
    <source>
        <dbReference type="ARBA" id="ARBA00053480"/>
    </source>
</evidence>
<protein>
    <recommendedName>
        <fullName evidence="11">dTCF</fullName>
    </recommendedName>
</protein>
<sequence>MPSPSCVTSAMEEDITQRDEVKIFADEDADVDVEAEGSSCDRTSDLKEVKEGLVQERDHERSKNGERGRLTQPEHYRQHGAFSPSSQSHFYNLAAAAAASHYGYNAMVSPFACGFPSVSPANLANLPIPGGRMMPSPLTRGSPAPSPSAFGLLHNGTPPPAHMGFPNGRGTTSPFASPHTPFAPFHHHHPAFSHPDMNAASAWMQQAYMNAALRGGTTSPMAASMAGAYPPYGGGYGRIGTMPSPLGLFPPFPPFGIPHSPDQHHHGRFSSHGHEVSSSRMSHADSSASSTSSNRDSSERYRHRKDKQNHVKKPLNAFMLYMKEMRAEVQSQCTLKESAAINQILGKKWHALDRQEQAKYYEMAKQERENHARVNPGWTAKDNYAVCGKKKRRKKEKSDEPKKCRAIFGIDRMGEWCKPCKRKKKCVRYSQNGTLLVNGGGDYGSDSKSSVLDSVAHVSSSMQTLSPSADSAASSTSPSSSAAASTG</sequence>
<reference evidence="15 16" key="1">
    <citation type="journal article" date="2016" name="Nat. Commun.">
        <title>Extremotolerant tardigrade genome and improved radiotolerance of human cultured cells by tardigrade-unique protein.</title>
        <authorList>
            <person name="Hashimoto T."/>
            <person name="Horikawa D.D."/>
            <person name="Saito Y."/>
            <person name="Kuwahara H."/>
            <person name="Kozuka-Hata H."/>
            <person name="Shin-I T."/>
            <person name="Minakuchi Y."/>
            <person name="Ohishi K."/>
            <person name="Motoyama A."/>
            <person name="Aizu T."/>
            <person name="Enomoto A."/>
            <person name="Kondo K."/>
            <person name="Tanaka S."/>
            <person name="Hara Y."/>
            <person name="Koshikawa S."/>
            <person name="Sagara H."/>
            <person name="Miura T."/>
            <person name="Yokobori S."/>
            <person name="Miyagawa K."/>
            <person name="Suzuki Y."/>
            <person name="Kubo T."/>
            <person name="Oyama M."/>
            <person name="Kohara Y."/>
            <person name="Fujiyama A."/>
            <person name="Arakawa K."/>
            <person name="Katayama T."/>
            <person name="Toyoda A."/>
            <person name="Kunieda T."/>
        </authorList>
    </citation>
    <scope>NUCLEOTIDE SEQUENCE [LARGE SCALE GENOMIC DNA]</scope>
    <source>
        <strain evidence="15 16">YOKOZUNA-1</strain>
    </source>
</reference>
<dbReference type="SMART" id="SM00398">
    <property type="entry name" value="HMG"/>
    <property type="match status" value="1"/>
</dbReference>
<dbReference type="EMBL" id="BDGG01000016">
    <property type="protein sequence ID" value="GAV07782.1"/>
    <property type="molecule type" value="Genomic_DNA"/>
</dbReference>
<evidence type="ECO:0000313" key="16">
    <source>
        <dbReference type="Proteomes" id="UP000186922"/>
    </source>
</evidence>
<comment type="caution">
    <text evidence="15">The sequence shown here is derived from an EMBL/GenBank/DDBJ whole genome shotgun (WGS) entry which is preliminary data.</text>
</comment>
<dbReference type="SUPFAM" id="SSF47095">
    <property type="entry name" value="HMG-box"/>
    <property type="match status" value="1"/>
</dbReference>
<organism evidence="15 16">
    <name type="scientific">Ramazzottius varieornatus</name>
    <name type="common">Water bear</name>
    <name type="synonym">Tardigrade</name>
    <dbReference type="NCBI Taxonomy" id="947166"/>
    <lineage>
        <taxon>Eukaryota</taxon>
        <taxon>Metazoa</taxon>
        <taxon>Ecdysozoa</taxon>
        <taxon>Tardigrada</taxon>
        <taxon>Eutardigrada</taxon>
        <taxon>Parachela</taxon>
        <taxon>Hypsibioidea</taxon>
        <taxon>Ramazzottiidae</taxon>
        <taxon>Ramazzottius</taxon>
    </lineage>
</organism>
<dbReference type="InterPro" id="IPR036910">
    <property type="entry name" value="HMG_box_dom_sf"/>
</dbReference>
<feature type="region of interest" description="Disordered" evidence="13">
    <location>
        <begin position="438"/>
        <end position="487"/>
    </location>
</feature>
<feature type="compositionally biased region" description="Basic and acidic residues" evidence="13">
    <location>
        <begin position="42"/>
        <end position="73"/>
    </location>
</feature>
<dbReference type="PROSITE" id="PS50118">
    <property type="entry name" value="HMG_BOX_2"/>
    <property type="match status" value="1"/>
</dbReference>
<evidence type="ECO:0000256" key="2">
    <source>
        <dbReference type="ARBA" id="ARBA00006569"/>
    </source>
</evidence>
<dbReference type="InterPro" id="IPR009071">
    <property type="entry name" value="HMG_box_dom"/>
</dbReference>
<evidence type="ECO:0000256" key="10">
    <source>
        <dbReference type="ARBA" id="ARBA00061799"/>
    </source>
</evidence>
<evidence type="ECO:0000256" key="6">
    <source>
        <dbReference type="ARBA" id="ARBA00023159"/>
    </source>
</evidence>
<evidence type="ECO:0000256" key="1">
    <source>
        <dbReference type="ARBA" id="ARBA00004123"/>
    </source>
</evidence>
<comment type="subcellular location">
    <subcellularLocation>
        <location evidence="1">Nucleus</location>
    </subcellularLocation>
</comment>
<name>A0A1D1W2L7_RAMVA</name>
<dbReference type="GO" id="GO:0007435">
    <property type="term" value="P:salivary gland morphogenesis"/>
    <property type="evidence" value="ECO:0007669"/>
    <property type="project" value="UniProtKB-ARBA"/>
</dbReference>
<comment type="similarity">
    <text evidence="2">Belongs to the TCF/LEF family.</text>
</comment>
<dbReference type="GO" id="GO:0007500">
    <property type="term" value="P:mesodermal cell fate determination"/>
    <property type="evidence" value="ECO:0007669"/>
    <property type="project" value="UniProtKB-ARBA"/>
</dbReference>
<feature type="region of interest" description="Disordered" evidence="13">
    <location>
        <begin position="253"/>
        <end position="312"/>
    </location>
</feature>
<evidence type="ECO:0000259" key="14">
    <source>
        <dbReference type="PROSITE" id="PS50118"/>
    </source>
</evidence>
<dbReference type="OrthoDB" id="6247875at2759"/>
<accession>A0A1D1W2L7</accession>
<dbReference type="Gene3D" id="1.10.30.10">
    <property type="entry name" value="High mobility group box domain"/>
    <property type="match status" value="1"/>
</dbReference>
<feature type="compositionally biased region" description="Low complexity" evidence="13">
    <location>
        <begin position="466"/>
        <end position="487"/>
    </location>
</feature>
<feature type="region of interest" description="Disordered" evidence="13">
    <location>
        <begin position="33"/>
        <end position="73"/>
    </location>
</feature>
<dbReference type="FunFam" id="1.10.30.10:FF:000001">
    <property type="entry name" value="transcription factor 7 isoform X2"/>
    <property type="match status" value="1"/>
</dbReference>
<dbReference type="GO" id="GO:0072091">
    <property type="term" value="P:regulation of stem cell proliferation"/>
    <property type="evidence" value="ECO:0007669"/>
    <property type="project" value="UniProtKB-ARBA"/>
</dbReference>
<dbReference type="SMART" id="SM01366">
    <property type="entry name" value="c-clamp"/>
    <property type="match status" value="1"/>
</dbReference>
<dbReference type="PANTHER" id="PTHR10373:SF38">
    <property type="entry name" value="PROTEIN PANGOLIN, ISOFORM J"/>
    <property type="match status" value="1"/>
</dbReference>
<dbReference type="GO" id="GO:0060070">
    <property type="term" value="P:canonical Wnt signaling pathway"/>
    <property type="evidence" value="ECO:0007669"/>
    <property type="project" value="TreeGrafter"/>
</dbReference>
<keyword evidence="7" id="KW-0804">Transcription</keyword>
<dbReference type="GO" id="GO:0000981">
    <property type="term" value="F:DNA-binding transcription factor activity, RNA polymerase II-specific"/>
    <property type="evidence" value="ECO:0007669"/>
    <property type="project" value="TreeGrafter"/>
</dbReference>
<evidence type="ECO:0000256" key="4">
    <source>
        <dbReference type="ARBA" id="ARBA00023015"/>
    </source>
</evidence>
<evidence type="ECO:0000256" key="11">
    <source>
        <dbReference type="ARBA" id="ARBA00080285"/>
    </source>
</evidence>
<dbReference type="PANTHER" id="PTHR10373">
    <property type="entry name" value="TRANSCRIPTION FACTOR 7 FAMILY MEMBER"/>
    <property type="match status" value="1"/>
</dbReference>
<keyword evidence="8 12" id="KW-0539">Nucleus</keyword>
<dbReference type="Gene3D" id="4.10.900.10">
    <property type="entry name" value="TCF3-CBD (Catenin binding domain)"/>
    <property type="match status" value="1"/>
</dbReference>
<keyword evidence="5 12" id="KW-0238">DNA-binding</keyword>
<gene>
    <name evidence="15" type="primary">RvY_17584</name>
    <name evidence="15" type="synonym">RvY_17584.1</name>
    <name evidence="15" type="ORF">RvY_17584-1</name>
</gene>
<evidence type="ECO:0000313" key="15">
    <source>
        <dbReference type="EMBL" id="GAV07782.1"/>
    </source>
</evidence>
<dbReference type="GO" id="GO:0000978">
    <property type="term" value="F:RNA polymerase II cis-regulatory region sequence-specific DNA binding"/>
    <property type="evidence" value="ECO:0007669"/>
    <property type="project" value="TreeGrafter"/>
</dbReference>
<evidence type="ECO:0000256" key="5">
    <source>
        <dbReference type="ARBA" id="ARBA00023125"/>
    </source>
</evidence>
<keyword evidence="4" id="KW-0805">Transcription regulation</keyword>
<dbReference type="InterPro" id="IPR024940">
    <property type="entry name" value="TCF/LEF"/>
</dbReference>
<evidence type="ECO:0000256" key="8">
    <source>
        <dbReference type="ARBA" id="ARBA00023242"/>
    </source>
</evidence>
<proteinExistence type="inferred from homology"/>
<evidence type="ECO:0000256" key="12">
    <source>
        <dbReference type="PROSITE-ProRule" id="PRU00267"/>
    </source>
</evidence>
<dbReference type="GO" id="GO:1990907">
    <property type="term" value="C:beta-catenin-TCF complex"/>
    <property type="evidence" value="ECO:0007669"/>
    <property type="project" value="TreeGrafter"/>
</dbReference>
<evidence type="ECO:0000256" key="7">
    <source>
        <dbReference type="ARBA" id="ARBA00023163"/>
    </source>
</evidence>
<dbReference type="GO" id="GO:0000785">
    <property type="term" value="C:chromatin"/>
    <property type="evidence" value="ECO:0007669"/>
    <property type="project" value="TreeGrafter"/>
</dbReference>
<dbReference type="CDD" id="cd21996">
    <property type="entry name" value="HMG-box_TCF7-like"/>
    <property type="match status" value="1"/>
</dbReference>